<evidence type="ECO:0000256" key="5">
    <source>
        <dbReference type="HAMAP-Rule" id="MF_00294"/>
    </source>
</evidence>
<keyword evidence="3 5" id="KW-0687">Ribonucleoprotein</keyword>
<evidence type="ECO:0000313" key="7">
    <source>
        <dbReference type="Proteomes" id="UP000028533"/>
    </source>
</evidence>
<evidence type="ECO:0000256" key="2">
    <source>
        <dbReference type="ARBA" id="ARBA00022980"/>
    </source>
</evidence>
<protein>
    <recommendedName>
        <fullName evidence="4 5">Large ribosomal subunit protein bL33</fullName>
    </recommendedName>
</protein>
<organism evidence="6 7">
    <name type="scientific">Mycoplasma capricolum subsp. capricolum 14232</name>
    <dbReference type="NCBI Taxonomy" id="1188238"/>
    <lineage>
        <taxon>Bacteria</taxon>
        <taxon>Bacillati</taxon>
        <taxon>Mycoplasmatota</taxon>
        <taxon>Mollicutes</taxon>
        <taxon>Mycoplasmataceae</taxon>
        <taxon>Mycoplasma</taxon>
    </lineage>
</organism>
<dbReference type="SUPFAM" id="SSF57829">
    <property type="entry name" value="Zn-binding ribosomal proteins"/>
    <property type="match status" value="1"/>
</dbReference>
<sequence length="47" mass="5688">MREKYILRCTVCKNENYIGKNDKKKPKIEVSKYCSNCNKHETHKQKK</sequence>
<dbReference type="InterPro" id="IPR038584">
    <property type="entry name" value="Ribosomal_bL33_sf"/>
</dbReference>
<dbReference type="GO" id="GO:1990904">
    <property type="term" value="C:ribonucleoprotein complex"/>
    <property type="evidence" value="ECO:0007669"/>
    <property type="project" value="UniProtKB-KW"/>
</dbReference>
<dbReference type="Gene3D" id="2.20.28.120">
    <property type="entry name" value="Ribosomal protein L33"/>
    <property type="match status" value="1"/>
</dbReference>
<dbReference type="GO" id="GO:0005840">
    <property type="term" value="C:ribosome"/>
    <property type="evidence" value="ECO:0007669"/>
    <property type="project" value="UniProtKB-KW"/>
</dbReference>
<dbReference type="InterPro" id="IPR011332">
    <property type="entry name" value="Ribosomal_zn-bd"/>
</dbReference>
<evidence type="ECO:0000256" key="4">
    <source>
        <dbReference type="ARBA" id="ARBA00035176"/>
    </source>
</evidence>
<accession>A0A084EM86</accession>
<dbReference type="GeneID" id="93426290"/>
<dbReference type="GO" id="GO:0005737">
    <property type="term" value="C:cytoplasm"/>
    <property type="evidence" value="ECO:0007669"/>
    <property type="project" value="UniProtKB-ARBA"/>
</dbReference>
<dbReference type="AlphaFoldDB" id="A0A084EM86"/>
<gene>
    <name evidence="6" type="primary">rpmG2</name>
    <name evidence="5" type="synonym">rpmG</name>
    <name evidence="6" type="ORF">MCAPa_3940</name>
</gene>
<reference evidence="6 7" key="1">
    <citation type="submission" date="2014-02" db="EMBL/GenBank/DDBJ databases">
        <title>Genome sequence of Mycoplasma capricolum subsp. capricolum strain 14232.</title>
        <authorList>
            <person name="Sirand-Pugnet P."/>
            <person name="Breton M."/>
            <person name="Dordet-Frisoni E."/>
            <person name="Baranowski E."/>
            <person name="Barre A."/>
            <person name="Couture C."/>
            <person name="Dupuy V."/>
            <person name="Gaurivaud P."/>
            <person name="Jacob D."/>
            <person name="Lemaitre C."/>
            <person name="Manso-Silvan L."/>
            <person name="Nikolski M."/>
            <person name="Nouvel L.-X."/>
            <person name="Poumarat F."/>
            <person name="Tardy F."/>
            <person name="Thebault P."/>
            <person name="Theil S."/>
            <person name="Citti C."/>
            <person name="Thiaucourt F."/>
            <person name="Blanchard A."/>
        </authorList>
    </citation>
    <scope>NUCLEOTIDE SEQUENCE [LARGE SCALE GENOMIC DNA]</scope>
    <source>
        <strain evidence="6 7">14232</strain>
    </source>
</reference>
<evidence type="ECO:0000256" key="1">
    <source>
        <dbReference type="ARBA" id="ARBA00007596"/>
    </source>
</evidence>
<dbReference type="GO" id="GO:0006412">
    <property type="term" value="P:translation"/>
    <property type="evidence" value="ECO:0007669"/>
    <property type="project" value="UniProtKB-UniRule"/>
</dbReference>
<evidence type="ECO:0000256" key="3">
    <source>
        <dbReference type="ARBA" id="ARBA00023274"/>
    </source>
</evidence>
<name>A0A084EM86_MYCCA</name>
<dbReference type="NCBIfam" id="NF001764">
    <property type="entry name" value="PRK00504.1"/>
    <property type="match status" value="1"/>
</dbReference>
<comment type="similarity">
    <text evidence="1 5">Belongs to the bacterial ribosomal protein bL33 family.</text>
</comment>
<dbReference type="EMBL" id="JFDO01000016">
    <property type="protein sequence ID" value="KEZ19078.1"/>
    <property type="molecule type" value="Genomic_DNA"/>
</dbReference>
<keyword evidence="2 5" id="KW-0689">Ribosomal protein</keyword>
<dbReference type="SMR" id="A0A084EM86"/>
<dbReference type="NCBIfam" id="TIGR01023">
    <property type="entry name" value="rpmG_bact"/>
    <property type="match status" value="1"/>
</dbReference>
<dbReference type="GeneID" id="90597828"/>
<dbReference type="Proteomes" id="UP000028533">
    <property type="component" value="Unassembled WGS sequence"/>
</dbReference>
<evidence type="ECO:0000313" key="6">
    <source>
        <dbReference type="EMBL" id="KEZ19078.1"/>
    </source>
</evidence>
<dbReference type="HAMAP" id="MF_00294">
    <property type="entry name" value="Ribosomal_bL33"/>
    <property type="match status" value="1"/>
</dbReference>
<proteinExistence type="inferred from homology"/>
<comment type="caution">
    <text evidence="6">The sequence shown here is derived from an EMBL/GenBank/DDBJ whole genome shotgun (WGS) entry which is preliminary data.</text>
</comment>
<dbReference type="GO" id="GO:0003735">
    <property type="term" value="F:structural constituent of ribosome"/>
    <property type="evidence" value="ECO:0007669"/>
    <property type="project" value="InterPro"/>
</dbReference>
<dbReference type="InterPro" id="IPR001705">
    <property type="entry name" value="Ribosomal_bL33"/>
</dbReference>
<dbReference type="RefSeq" id="WP_013729662.1">
    <property type="nucleotide sequence ID" value="NZ_JFDO01000016.1"/>
</dbReference>
<dbReference type="Pfam" id="PF00471">
    <property type="entry name" value="Ribosomal_L33"/>
    <property type="match status" value="1"/>
</dbReference>